<dbReference type="InterPro" id="IPR036052">
    <property type="entry name" value="TrpB-like_PALP_sf"/>
</dbReference>
<comment type="cofactor">
    <cofactor evidence="1">
        <name>pyridoxal 5'-phosphate</name>
        <dbReference type="ChEBI" id="CHEBI:597326"/>
    </cofactor>
</comment>
<dbReference type="InterPro" id="IPR050214">
    <property type="entry name" value="Cys_Synth/Cystath_Beta-Synth"/>
</dbReference>
<proteinExistence type="predicted"/>
<dbReference type="AlphaFoldDB" id="A0A5C4QS09"/>
<dbReference type="NCBIfam" id="TIGR03945">
    <property type="entry name" value="PLP_SbnA_fam"/>
    <property type="match status" value="1"/>
</dbReference>
<dbReference type="Pfam" id="PF00291">
    <property type="entry name" value="PALP"/>
    <property type="match status" value="1"/>
</dbReference>
<dbReference type="Gene3D" id="3.40.50.1100">
    <property type="match status" value="2"/>
</dbReference>
<comment type="subunit">
    <text evidence="2">Homodimer.</text>
</comment>
<dbReference type="GO" id="GO:1901605">
    <property type="term" value="P:alpha-amino acid metabolic process"/>
    <property type="evidence" value="ECO:0007669"/>
    <property type="project" value="UniProtKB-ARBA"/>
</dbReference>
<evidence type="ECO:0000256" key="3">
    <source>
        <dbReference type="ARBA" id="ARBA00022679"/>
    </source>
</evidence>
<dbReference type="InterPro" id="IPR001926">
    <property type="entry name" value="TrpB-like_PALP"/>
</dbReference>
<dbReference type="GO" id="GO:0016740">
    <property type="term" value="F:transferase activity"/>
    <property type="evidence" value="ECO:0007669"/>
    <property type="project" value="UniProtKB-KW"/>
</dbReference>
<dbReference type="PANTHER" id="PTHR10314">
    <property type="entry name" value="CYSTATHIONINE BETA-SYNTHASE"/>
    <property type="match status" value="1"/>
</dbReference>
<evidence type="ECO:0000256" key="4">
    <source>
        <dbReference type="ARBA" id="ARBA00022898"/>
    </source>
</evidence>
<feature type="domain" description="Tryptophan synthase beta chain-like PALP" evidence="5">
    <location>
        <begin position="24"/>
        <end position="292"/>
    </location>
</feature>
<keyword evidence="3" id="KW-0808">Transferase</keyword>
<comment type="caution">
    <text evidence="6">The sequence shown here is derived from an EMBL/GenBank/DDBJ whole genome shotgun (WGS) entry which is preliminary data.</text>
</comment>
<dbReference type="InterPro" id="IPR023927">
    <property type="entry name" value="SbnA"/>
</dbReference>
<evidence type="ECO:0000313" key="7">
    <source>
        <dbReference type="Proteomes" id="UP000306145"/>
    </source>
</evidence>
<dbReference type="EMBL" id="VDFY01000162">
    <property type="protein sequence ID" value="TNH27997.1"/>
    <property type="molecule type" value="Genomic_DNA"/>
</dbReference>
<protein>
    <submittedName>
        <fullName evidence="6">2,3-diaminopropionate biosynthesis protein SbnA</fullName>
    </submittedName>
</protein>
<evidence type="ECO:0000256" key="1">
    <source>
        <dbReference type="ARBA" id="ARBA00001933"/>
    </source>
</evidence>
<evidence type="ECO:0000313" key="6">
    <source>
        <dbReference type="EMBL" id="TNH27997.1"/>
    </source>
</evidence>
<dbReference type="Proteomes" id="UP000306145">
    <property type="component" value="Unassembled WGS sequence"/>
</dbReference>
<accession>A0A5C4QS09</accession>
<dbReference type="OrthoDB" id="5176350at2"/>
<dbReference type="CDD" id="cd01561">
    <property type="entry name" value="CBS_like"/>
    <property type="match status" value="1"/>
</dbReference>
<evidence type="ECO:0000259" key="5">
    <source>
        <dbReference type="Pfam" id="PF00291"/>
    </source>
</evidence>
<evidence type="ECO:0000256" key="2">
    <source>
        <dbReference type="ARBA" id="ARBA00011738"/>
    </source>
</evidence>
<name>A0A5C4QS09_9ACTN</name>
<dbReference type="SUPFAM" id="SSF53686">
    <property type="entry name" value="Tryptophan synthase beta subunit-like PLP-dependent enzymes"/>
    <property type="match status" value="1"/>
</dbReference>
<sequence length="321" mass="34548">MIFDAAYDIVTDDIFLDLAGFVPGVDLSLKLEGLNPAGSIKLKTAVALIEDLISRSGIGPGDRLIESSSGNLGIALGTVCVNRGISLTIVADPNTNAAAIRTMRAQGTTVVVVTDRDANGGFLQTRIDYIRSQLKQDRKLFWPNQYANRANSSAHYRHTARSILEELPDVGAVLVGVSTSGTLMGCLEFFRENRPATRIIAVDSEGSILFADQGAPRLIPGLGASLRPELLVDRGDYERVVVPEVETVSACHIVARRYGLLVGGSTGTVLAAVRRLAPTFRNGEPVVAISPDTGERYVDTIYSEKWVAEHFPGIDSVLARW</sequence>
<keyword evidence="4" id="KW-0663">Pyridoxal phosphate</keyword>
<organism evidence="6 7">
    <name type="scientific">Micromonospora orduensis</name>
    <dbReference type="NCBI Taxonomy" id="1420891"/>
    <lineage>
        <taxon>Bacteria</taxon>
        <taxon>Bacillati</taxon>
        <taxon>Actinomycetota</taxon>
        <taxon>Actinomycetes</taxon>
        <taxon>Micromonosporales</taxon>
        <taxon>Micromonosporaceae</taxon>
        <taxon>Micromonospora</taxon>
    </lineage>
</organism>
<reference evidence="6 7" key="1">
    <citation type="submission" date="2019-06" db="EMBL/GenBank/DDBJ databases">
        <title>Micromonospora ordensis sp. nov., isolated from deep marine sediment.</title>
        <authorList>
            <person name="Veyisoglu A."/>
            <person name="Carro L."/>
            <person name="Klenk H.-P."/>
            <person name="Sahin N."/>
        </authorList>
    </citation>
    <scope>NUCLEOTIDE SEQUENCE [LARGE SCALE GENOMIC DNA]</scope>
    <source>
        <strain evidence="6 7">S2509</strain>
    </source>
</reference>
<dbReference type="RefSeq" id="WP_139585229.1">
    <property type="nucleotide sequence ID" value="NZ_VDFY01000162.1"/>
</dbReference>
<gene>
    <name evidence="6" type="primary">sbnA</name>
    <name evidence="6" type="ORF">FHG89_16255</name>
</gene>
<keyword evidence="7" id="KW-1185">Reference proteome</keyword>